<dbReference type="EMBL" id="JACXVP010000005">
    <property type="protein sequence ID" value="KAG5603676.1"/>
    <property type="molecule type" value="Genomic_DNA"/>
</dbReference>
<keyword evidence="2" id="KW-1185">Reference proteome</keyword>
<dbReference type="PANTHER" id="PTHR31050:SF3">
    <property type="entry name" value="OS08G0412800 PROTEIN"/>
    <property type="match status" value="1"/>
</dbReference>
<reference evidence="1 2" key="1">
    <citation type="submission" date="2020-09" db="EMBL/GenBank/DDBJ databases">
        <title>De no assembly of potato wild relative species, Solanum commersonii.</title>
        <authorList>
            <person name="Cho K."/>
        </authorList>
    </citation>
    <scope>NUCLEOTIDE SEQUENCE [LARGE SCALE GENOMIC DNA]</scope>
    <source>
        <strain evidence="1">LZ3.2</strain>
        <tissue evidence="1">Leaf</tissue>
    </source>
</reference>
<organism evidence="1 2">
    <name type="scientific">Solanum commersonii</name>
    <name type="common">Commerson's wild potato</name>
    <name type="synonym">Commerson's nightshade</name>
    <dbReference type="NCBI Taxonomy" id="4109"/>
    <lineage>
        <taxon>Eukaryota</taxon>
        <taxon>Viridiplantae</taxon>
        <taxon>Streptophyta</taxon>
        <taxon>Embryophyta</taxon>
        <taxon>Tracheophyta</taxon>
        <taxon>Spermatophyta</taxon>
        <taxon>Magnoliopsida</taxon>
        <taxon>eudicotyledons</taxon>
        <taxon>Gunneridae</taxon>
        <taxon>Pentapetalae</taxon>
        <taxon>asterids</taxon>
        <taxon>lamiids</taxon>
        <taxon>Solanales</taxon>
        <taxon>Solanaceae</taxon>
        <taxon>Solanoideae</taxon>
        <taxon>Solaneae</taxon>
        <taxon>Solanum</taxon>
    </lineage>
</organism>
<dbReference type="Pfam" id="PF06880">
    <property type="entry name" value="DUF1262"/>
    <property type="match status" value="2"/>
</dbReference>
<comment type="caution">
    <text evidence="1">The sequence shown here is derived from an EMBL/GenBank/DDBJ whole genome shotgun (WGS) entry which is preliminary data.</text>
</comment>
<dbReference type="AlphaFoldDB" id="A0A9J5YX68"/>
<protein>
    <submittedName>
        <fullName evidence="1">Uncharacterized protein</fullName>
    </submittedName>
</protein>
<dbReference type="InterPro" id="IPR010683">
    <property type="entry name" value="DUF1262"/>
</dbReference>
<name>A0A9J5YX68_SOLCO</name>
<evidence type="ECO:0000313" key="2">
    <source>
        <dbReference type="Proteomes" id="UP000824120"/>
    </source>
</evidence>
<dbReference type="Proteomes" id="UP000824120">
    <property type="component" value="Chromosome 5"/>
</dbReference>
<feature type="non-terminal residue" evidence="1">
    <location>
        <position position="778"/>
    </location>
</feature>
<sequence>MYVTRSLSYYQRNPDALSLPPEGPNSGYLVIQDEESETYCCFGLCKNYDIMDMPIPQNKKLTVRYESGSGENSSVSRDEVMFIPVLNKPLSSNQYYAIKHHGKRKGQAFTCSTEEDKQTCCFCTCIQDVKPKPLDPEEAYQQFEICLYDTSCNAKGNFFAKSLAPDGFPPYFLRRKGWHLCAETRKNYELNDDALGLNPELRQQLPQFNFTSSCKSSEVVVVGKWYCPFAFIKDGTELKEQMKRSIFYEMTLEQRWEQFFTCQNDKLNEGNSVLVDVALDTEVVLIAGTNKATWDDRNVVEGVIWFKSYGKDGNEVSSLGLRREIVERMKWEQQRGGWQNQGRIKQVEENRENSSGWRRFSCYVLVERFVLRRMDRSLVMTYDFKHIDKVKSIWESLSYYKKNPDALSLPPDGPNSGYLVIKDSESETYCCFGLCKNYEIMDLPLPQNKKLTIRYEMSNGQSTSVNRNSVMFIPVLNKPLSSNQYYAIKTHGKNKGQAFTCSKEEDKKSLCFCRCVRDVKPKPLDPEEALQQFEICLYDICCKARGSFYAKSLAPDGFPPYFLRRKGWHLSAENPKKIELNYDAIGLNAELRQQLPQFNFASSYKSSEVVVGSWYCPFVFIKDGTELKKQMKRSMFYEMTLEQRWEHFFTCQNDKINEGNSVLVDVALDTQVVLIAGTDKATWDDRNAVEGVIWFKSFGKVGNDVASLGLRHEIVERMKWEQQRGGWQNQGRIKQVEENRENSNGWKRLSCYVLVERFVLRRMDRSLVMTYDFKHIDK</sequence>
<dbReference type="PANTHER" id="PTHR31050">
    <property type="entry name" value="OS08G0413200 PROTEIN"/>
    <property type="match status" value="1"/>
</dbReference>
<proteinExistence type="predicted"/>
<dbReference type="OrthoDB" id="647907at2759"/>
<accession>A0A9J5YX68</accession>
<evidence type="ECO:0000313" key="1">
    <source>
        <dbReference type="EMBL" id="KAG5603676.1"/>
    </source>
</evidence>
<gene>
    <name evidence="1" type="ORF">H5410_025168</name>
</gene>